<evidence type="ECO:0000256" key="1">
    <source>
        <dbReference type="SAM" id="Phobius"/>
    </source>
</evidence>
<reference evidence="2 3" key="1">
    <citation type="journal article" date="2016" name="Nat. Commun.">
        <title>Thousands of microbial genomes shed light on interconnected biogeochemical processes in an aquifer system.</title>
        <authorList>
            <person name="Anantharaman K."/>
            <person name="Brown C.T."/>
            <person name="Hug L.A."/>
            <person name="Sharon I."/>
            <person name="Castelle C.J."/>
            <person name="Probst A.J."/>
            <person name="Thomas B.C."/>
            <person name="Singh A."/>
            <person name="Wilkins M.J."/>
            <person name="Karaoz U."/>
            <person name="Brodie E.L."/>
            <person name="Williams K.H."/>
            <person name="Hubbard S.S."/>
            <person name="Banfield J.F."/>
        </authorList>
    </citation>
    <scope>NUCLEOTIDE SEQUENCE [LARGE SCALE GENOMIC DNA]</scope>
</reference>
<name>A0A1G2RHG2_9BACT</name>
<evidence type="ECO:0000313" key="3">
    <source>
        <dbReference type="Proteomes" id="UP000177287"/>
    </source>
</evidence>
<keyword evidence="1" id="KW-0472">Membrane</keyword>
<proteinExistence type="predicted"/>
<dbReference type="AlphaFoldDB" id="A0A1G2RHG2"/>
<comment type="caution">
    <text evidence="2">The sequence shown here is derived from an EMBL/GenBank/DDBJ whole genome shotgun (WGS) entry which is preliminary data.</text>
</comment>
<keyword evidence="1" id="KW-1133">Transmembrane helix</keyword>
<feature type="transmembrane region" description="Helical" evidence="1">
    <location>
        <begin position="45"/>
        <end position="65"/>
    </location>
</feature>
<dbReference type="Proteomes" id="UP000177287">
    <property type="component" value="Unassembled WGS sequence"/>
</dbReference>
<accession>A0A1G2RHG2</accession>
<sequence>MPSTIPSPSFTKIAGGGFVDAVIAFLQNLPTRLHEFGGSSGYINWVYFLWALTIILLGFVIYLAIKKYDLEEREQRGFYQNFIKEEFESRRQKKYSKVWGEIAQALKSSNVSDWKVAILEADSILDEIIKSRGYPGENLGERLKAIPKGEIATLEDAWTAHKLRNRIAHEGAQFQITRTEFADTIARLERVFREFDCI</sequence>
<organism evidence="2 3">
    <name type="scientific">Candidatus Wildermuthbacteria bacterium RIFCSPLOWO2_01_FULL_47_18</name>
    <dbReference type="NCBI Taxonomy" id="1802460"/>
    <lineage>
        <taxon>Bacteria</taxon>
        <taxon>Candidatus Wildermuthiibacteriota</taxon>
    </lineage>
</organism>
<evidence type="ECO:0000313" key="2">
    <source>
        <dbReference type="EMBL" id="OHA72266.1"/>
    </source>
</evidence>
<gene>
    <name evidence="2" type="ORF">A3A27_00465</name>
</gene>
<protein>
    <submittedName>
        <fullName evidence="2">Uncharacterized protein</fullName>
    </submittedName>
</protein>
<dbReference type="EMBL" id="MHUF01000022">
    <property type="protein sequence ID" value="OHA72266.1"/>
    <property type="molecule type" value="Genomic_DNA"/>
</dbReference>
<keyword evidence="1" id="KW-0812">Transmembrane</keyword>